<accession>A0A7R6TQP1</accession>
<dbReference type="EMBL" id="AP022345">
    <property type="protein sequence ID" value="BBU69638.1"/>
    <property type="molecule type" value="Genomic_DNA"/>
</dbReference>
<evidence type="ECO:0000313" key="2">
    <source>
        <dbReference type="Proteomes" id="UP000463961"/>
    </source>
</evidence>
<gene>
    <name evidence="1" type="ORF">ICHIAU1_19210</name>
</gene>
<dbReference type="Proteomes" id="UP000463961">
    <property type="component" value="Chromosome"/>
</dbReference>
<organism evidence="1 2">
    <name type="scientific">Fluviibacter phosphoraccumulans</name>
    <dbReference type="NCBI Taxonomy" id="1751046"/>
    <lineage>
        <taxon>Bacteria</taxon>
        <taxon>Pseudomonadati</taxon>
        <taxon>Pseudomonadota</taxon>
        <taxon>Betaproteobacteria</taxon>
        <taxon>Rhodocyclales</taxon>
        <taxon>Fluviibacteraceae</taxon>
        <taxon>Fluviibacter</taxon>
    </lineage>
</organism>
<sequence length="413" mass="46357">MSDSNVEKSNQNPLPEAMQRVRDKVLRAIAELEPAGSPRSAAEPKGLFFSSRTNGGRDLPPYYLVYFLLVDLLQFPHMGRWEKSAWTVPVRYKGRLYGIEHRKMGLGIFAPNFDPGARTGTSPSEEAEADARAIALLVKKGVSAAEAYFEWRAEQVVNGGNLNVVNRSEPLFDRYMFFYARFKALSAEYELRKDERVIKKKTLQDGSELTTYAYPAQKVRAEARWNAQAAIEAFFSWTEHVFIHLGILQGTLRSGKDVADLAAADWKTKFKAALDVQDAVTHGHYEKMLDLRSQIRNFMAHGAFGKQGEAFSFHSGAGAVPVVLTQNSKQRYSFTGQLAFDESAALMDIEVFLTHLWSGSRSPARLYIDSGLPSILTCVIDGTYTRAMRSDTEMQEFVDELGSQFDRAGDMDW</sequence>
<evidence type="ECO:0000313" key="1">
    <source>
        <dbReference type="EMBL" id="BBU69638.1"/>
    </source>
</evidence>
<name>A0A7R6TQP1_9RHOO</name>
<reference evidence="2" key="1">
    <citation type="submission" date="2020-01" db="EMBL/GenBank/DDBJ databases">
        <title>Phosphoaccumulans saitamaens gen. nov., sp. nov., a polyphosphate accumulating bacterium isolated from surface river water.</title>
        <authorList>
            <person name="Watanabe K."/>
            <person name="Suda W."/>
        </authorList>
    </citation>
    <scope>NUCLEOTIDE SEQUENCE [LARGE SCALE GENOMIC DNA]</scope>
    <source>
        <strain evidence="2">ICHIAU1</strain>
    </source>
</reference>
<protein>
    <submittedName>
        <fullName evidence="1">Uncharacterized protein</fullName>
    </submittedName>
</protein>
<dbReference type="RefSeq" id="WP_162049665.1">
    <property type="nucleotide sequence ID" value="NZ_AP022345.1"/>
</dbReference>
<dbReference type="OrthoDB" id="6057847at2"/>
<proteinExistence type="predicted"/>
<keyword evidence="2" id="KW-1185">Reference proteome</keyword>
<dbReference type="AlphaFoldDB" id="A0A7R6TQP1"/>